<feature type="domain" description="Tc1-like transposase DDE" evidence="2">
    <location>
        <begin position="48"/>
        <end position="190"/>
    </location>
</feature>
<dbReference type="EMBL" id="BAAAPC010000014">
    <property type="protein sequence ID" value="GAA2003811.1"/>
    <property type="molecule type" value="Genomic_DNA"/>
</dbReference>
<evidence type="ECO:0000313" key="3">
    <source>
        <dbReference type="EMBL" id="GAA2003811.1"/>
    </source>
</evidence>
<keyword evidence="4" id="KW-1185">Reference proteome</keyword>
<reference evidence="4" key="1">
    <citation type="journal article" date="2019" name="Int. J. Syst. Evol. Microbiol.">
        <title>The Global Catalogue of Microorganisms (GCM) 10K type strain sequencing project: providing services to taxonomists for standard genome sequencing and annotation.</title>
        <authorList>
            <consortium name="The Broad Institute Genomics Platform"/>
            <consortium name="The Broad Institute Genome Sequencing Center for Infectious Disease"/>
            <person name="Wu L."/>
            <person name="Ma J."/>
        </authorList>
    </citation>
    <scope>NUCLEOTIDE SEQUENCE [LARGE SCALE GENOMIC DNA]</scope>
    <source>
        <strain evidence="4">JCM 15313</strain>
    </source>
</reference>
<dbReference type="Gene3D" id="3.30.420.10">
    <property type="entry name" value="Ribonuclease H-like superfamily/Ribonuclease H"/>
    <property type="match status" value="1"/>
</dbReference>
<dbReference type="InterPro" id="IPR038717">
    <property type="entry name" value="Tc1-like_DDE_dom"/>
</dbReference>
<name>A0ABP5ERY9_9ACTN</name>
<comment type="caution">
    <text evidence="3">The sequence shown here is derived from an EMBL/GenBank/DDBJ whole genome shotgun (WGS) entry which is preliminary data.</text>
</comment>
<evidence type="ECO:0000313" key="4">
    <source>
        <dbReference type="Proteomes" id="UP001501585"/>
    </source>
</evidence>
<dbReference type="Pfam" id="PF13358">
    <property type="entry name" value="DDE_3"/>
    <property type="match status" value="1"/>
</dbReference>
<gene>
    <name evidence="3" type="ORF">GCM10009799_33690</name>
</gene>
<dbReference type="InterPro" id="IPR036397">
    <property type="entry name" value="RNaseH_sf"/>
</dbReference>
<feature type="region of interest" description="Disordered" evidence="1">
    <location>
        <begin position="1"/>
        <end position="40"/>
    </location>
</feature>
<dbReference type="RefSeq" id="WP_344163611.1">
    <property type="nucleotide sequence ID" value="NZ_BAAAPC010000014.1"/>
</dbReference>
<accession>A0ABP5ERY9</accession>
<dbReference type="Proteomes" id="UP001501585">
    <property type="component" value="Unassembled WGS sequence"/>
</dbReference>
<proteinExistence type="predicted"/>
<protein>
    <recommendedName>
        <fullName evidence="2">Tc1-like transposase DDE domain-containing protein</fullName>
    </recommendedName>
</protein>
<organism evidence="3 4">
    <name type="scientific">Nocardiopsis rhodophaea</name>
    <dbReference type="NCBI Taxonomy" id="280238"/>
    <lineage>
        <taxon>Bacteria</taxon>
        <taxon>Bacillati</taxon>
        <taxon>Actinomycetota</taxon>
        <taxon>Actinomycetes</taxon>
        <taxon>Streptosporangiales</taxon>
        <taxon>Nocardiopsidaceae</taxon>
        <taxon>Nocardiopsis</taxon>
    </lineage>
</organism>
<evidence type="ECO:0000259" key="2">
    <source>
        <dbReference type="Pfam" id="PF13358"/>
    </source>
</evidence>
<sequence length="243" mass="27373">MVPPAPPGLVLPEACTPRDRTQRRSRRGLEEGRLADRKQTAAAQGAWIVFEDEVGHNPRPPTARTWSPRGTIPVIAVNQAGSGRIAVAGLVAYRPGHEPRMMFRTRDQTRTKARRPRRRGFDWTDYRDLLRAAHAALDAPIVLVWNNLNSHKSVAMRRFIEDSDWLTVVHLPAYAPDLNPVEGLWSLVKRGELANLAVTGIDHLARTVRRSLRRLQRRPTVLEGLLAQTGLQLIEQEHTVITN</sequence>
<feature type="compositionally biased region" description="Basic and acidic residues" evidence="1">
    <location>
        <begin position="16"/>
        <end position="39"/>
    </location>
</feature>
<evidence type="ECO:0000256" key="1">
    <source>
        <dbReference type="SAM" id="MobiDB-lite"/>
    </source>
</evidence>